<dbReference type="AlphaFoldDB" id="A0A3N6LWD9"/>
<dbReference type="Gene3D" id="3.90.1300.10">
    <property type="entry name" value="Amidase signature (AS) domain"/>
    <property type="match status" value="1"/>
</dbReference>
<dbReference type="InterPro" id="IPR023631">
    <property type="entry name" value="Amidase_dom"/>
</dbReference>
<proteinExistence type="predicted"/>
<accession>A0A3N6LWD9</accession>
<gene>
    <name evidence="3" type="ORF">EA473_10100</name>
</gene>
<protein>
    <submittedName>
        <fullName evidence="3">Amidase</fullName>
        <ecNumber evidence="3">3.5.1.4</ecNumber>
    </submittedName>
</protein>
<keyword evidence="4" id="KW-1185">Reference proteome</keyword>
<name>A0A3N6LWD9_NATCH</name>
<dbReference type="EMBL" id="REGA01000007">
    <property type="protein sequence ID" value="RQG94938.1"/>
    <property type="molecule type" value="Genomic_DNA"/>
</dbReference>
<organism evidence="3 4">
    <name type="scientific">Natrarchaeobius chitinivorans</name>
    <dbReference type="NCBI Taxonomy" id="1679083"/>
    <lineage>
        <taxon>Archaea</taxon>
        <taxon>Methanobacteriati</taxon>
        <taxon>Methanobacteriota</taxon>
        <taxon>Stenosarchaea group</taxon>
        <taxon>Halobacteria</taxon>
        <taxon>Halobacteriales</taxon>
        <taxon>Natrialbaceae</taxon>
        <taxon>Natrarchaeobius</taxon>
    </lineage>
</organism>
<dbReference type="SUPFAM" id="SSF75304">
    <property type="entry name" value="Amidase signature (AS) enzymes"/>
    <property type="match status" value="1"/>
</dbReference>
<evidence type="ECO:0000259" key="2">
    <source>
        <dbReference type="Pfam" id="PF01425"/>
    </source>
</evidence>
<feature type="region of interest" description="Disordered" evidence="1">
    <location>
        <begin position="457"/>
        <end position="477"/>
    </location>
</feature>
<dbReference type="PANTHER" id="PTHR11895">
    <property type="entry name" value="TRANSAMIDASE"/>
    <property type="match status" value="1"/>
</dbReference>
<comment type="caution">
    <text evidence="3">The sequence shown here is derived from an EMBL/GenBank/DDBJ whole genome shotgun (WGS) entry which is preliminary data.</text>
</comment>
<feature type="domain" description="Amidase" evidence="2">
    <location>
        <begin position="107"/>
        <end position="515"/>
    </location>
</feature>
<dbReference type="Pfam" id="PF01425">
    <property type="entry name" value="Amidase"/>
    <property type="match status" value="1"/>
</dbReference>
<dbReference type="PANTHER" id="PTHR11895:SF170">
    <property type="entry name" value="AMIDASE"/>
    <property type="match status" value="1"/>
</dbReference>
<dbReference type="InterPro" id="IPR036928">
    <property type="entry name" value="AS_sf"/>
</dbReference>
<evidence type="ECO:0000256" key="1">
    <source>
        <dbReference type="SAM" id="MobiDB-lite"/>
    </source>
</evidence>
<dbReference type="NCBIfam" id="NF005565">
    <property type="entry name" value="PRK07235.1"/>
    <property type="match status" value="1"/>
</dbReference>
<keyword evidence="3" id="KW-0378">Hydrolase</keyword>
<reference evidence="3 4" key="1">
    <citation type="submission" date="2018-10" db="EMBL/GenBank/DDBJ databases">
        <title>Natrarchaeobius chitinivorans gen. nov., sp. nov., and Natrarchaeobius haloalkaliphilus sp. nov., alkaliphilic, chitin-utilizing haloarchaea from hypersaline alkaline lakes.</title>
        <authorList>
            <person name="Sorokin D.Y."/>
            <person name="Elcheninov A.G."/>
            <person name="Kostrikina N.A."/>
            <person name="Bale N.J."/>
            <person name="Sinninghe Damste J.S."/>
            <person name="Khijniak T.V."/>
            <person name="Kublanov I.V."/>
            <person name="Toshchakov S.V."/>
        </authorList>
    </citation>
    <scope>NUCLEOTIDE SEQUENCE [LARGE SCALE GENOMIC DNA]</scope>
    <source>
        <strain evidence="3 4">AArcht4T</strain>
    </source>
</reference>
<evidence type="ECO:0000313" key="3">
    <source>
        <dbReference type="EMBL" id="RQG94938.1"/>
    </source>
</evidence>
<dbReference type="InterPro" id="IPR000120">
    <property type="entry name" value="Amidase"/>
</dbReference>
<sequence length="535" mass="57595">MSVGQFTHTLILYVHQDCTVTEVPPTLDPPTEAEMAELADQFGLTLTDEDLEAHRELIQSRLGAFEYLEGLSVPPKSHEHRTRDPGYRPSADEDPLNAIVTNCRVEGEEDGLLSDHTVGIKDNIAVRGVEMTCGSRVLDGYIPAEDAFVVTQVLDAGGTITAKTNMDEMAVSGSGEVTASGPIVNPHSEDHLAGGSSGGSAVAVVTGQVDVAIGTDQAGSLRVPAAWCGCVGLKPTHGLVSYRGTVPLGHSFDHVGPMTTTVDDNARVLEAIVGRDPQDPRQKPGRSEDYLDALTDDPSGLTIGVVEDGFGSEHADPAVDQAVRDAVDDLVDLGAEKREISIEEHNDGVVICMAVQLEETIEMWESDGVGYFTGGQYDAQFADVFGALRRARPDLFAPTVKHMMLLGGYLRKKFHGRHRRKAQNLRKSLTEAYDDVLEECDLLAMPTTPMTAFEREPEQDRTQLVNRAQGKAGRGRNTMPFDMTGHPAMSVPVDTVDGLPVGLMLVGSHFDERAIFRAASALERNDATLDVETGA</sequence>
<dbReference type="Proteomes" id="UP000282323">
    <property type="component" value="Unassembled WGS sequence"/>
</dbReference>
<dbReference type="EC" id="3.5.1.4" evidence="3"/>
<evidence type="ECO:0000313" key="4">
    <source>
        <dbReference type="Proteomes" id="UP000282323"/>
    </source>
</evidence>
<dbReference type="Gene3D" id="1.10.20.60">
    <property type="entry name" value="Glu-tRNAGln amidotransferase C subunit, N-terminal domain"/>
    <property type="match status" value="1"/>
</dbReference>
<feature type="region of interest" description="Disordered" evidence="1">
    <location>
        <begin position="74"/>
        <end position="94"/>
    </location>
</feature>
<dbReference type="GO" id="GO:0004040">
    <property type="term" value="F:amidase activity"/>
    <property type="evidence" value="ECO:0007669"/>
    <property type="project" value="UniProtKB-EC"/>
</dbReference>